<comment type="caution">
    <text evidence="1">The sequence shown here is derived from an EMBL/GenBank/DDBJ whole genome shotgun (WGS) entry which is preliminary data.</text>
</comment>
<keyword evidence="2" id="KW-1185">Reference proteome</keyword>
<name>A0ABU1U780_9MICC</name>
<reference evidence="1 2" key="1">
    <citation type="submission" date="2023-07" db="EMBL/GenBank/DDBJ databases">
        <title>Sorghum-associated microbial communities from plants grown in Nebraska, USA.</title>
        <authorList>
            <person name="Schachtman D."/>
        </authorList>
    </citation>
    <scope>NUCLEOTIDE SEQUENCE [LARGE SCALE GENOMIC DNA]</scope>
    <source>
        <strain evidence="1 2">BE167</strain>
    </source>
</reference>
<dbReference type="EMBL" id="JAVDVQ010000001">
    <property type="protein sequence ID" value="MDR7081035.1"/>
    <property type="molecule type" value="Genomic_DNA"/>
</dbReference>
<sequence length="571" mass="61664">MNAKMAASSVPARKDAEAMPHSTVRAAARGLHAADGLFLRAAHLEAIQEYARSLALSAGMAAGTGVVWGFPLRLLPDSLEVGPGLAIHPQGFALQSIEAATLDLEQLNNDGTSYWILEAEPGAQLYEGSEPSYGNICQDSCPGATIQPWQQDTVLFRLRAETFPGLDDLDTDSARSRLASHYFERERRLLEPWLTPRDSTGRVSPLLTRSWAQGLPAKPDAKGVPLALLVKVGNEWVLDVWAARRDIDGAVSSRALLSRLGMRPWNTFMAQILQFQAQLAETSLESSHTDEVSIKRAVEVIGETIRRLGEERAEHLLSGYLAGLREGPASTLDEAGFTELPPAGFIADPGQEGRSLQSLTAFFGGKVGLRLIRSSADAALSAVAEAQHLDRIPLNPRTENQALIDVYIPSVEADLDAVRTETYGWLAFVRRRRTATEAPERGDGDSPEDSGQKVGVCFVKSQTWFEGDLEATATRLAKEWSHIWTERAAFSYHERSDALIGLGPDEATEKVMSVLKGTTPIAVIGLTADPNDVDVMKARAASLLPDLPAIAKLSAAAEDPVLAILIKGATP</sequence>
<proteinExistence type="predicted"/>
<accession>A0ABU1U780</accession>
<dbReference type="RefSeq" id="WP_310049898.1">
    <property type="nucleotide sequence ID" value="NZ_JAVDVQ010000001.1"/>
</dbReference>
<organism evidence="1 2">
    <name type="scientific">Arthrobacter ginsengisoli</name>
    <dbReference type="NCBI Taxonomy" id="1356565"/>
    <lineage>
        <taxon>Bacteria</taxon>
        <taxon>Bacillati</taxon>
        <taxon>Actinomycetota</taxon>
        <taxon>Actinomycetes</taxon>
        <taxon>Micrococcales</taxon>
        <taxon>Micrococcaceae</taxon>
        <taxon>Arthrobacter</taxon>
    </lineage>
</organism>
<gene>
    <name evidence="1" type="ORF">J2X01_000304</name>
</gene>
<evidence type="ECO:0000313" key="1">
    <source>
        <dbReference type="EMBL" id="MDR7081035.1"/>
    </source>
</evidence>
<evidence type="ECO:0000313" key="2">
    <source>
        <dbReference type="Proteomes" id="UP001252243"/>
    </source>
</evidence>
<protein>
    <submittedName>
        <fullName evidence="1">Uncharacterized protein</fullName>
    </submittedName>
</protein>
<dbReference type="Proteomes" id="UP001252243">
    <property type="component" value="Unassembled WGS sequence"/>
</dbReference>